<dbReference type="GeneID" id="54467767"/>
<feature type="region of interest" description="Disordered" evidence="2">
    <location>
        <begin position="35"/>
        <end position="83"/>
    </location>
</feature>
<keyword evidence="4" id="KW-1185">Reference proteome</keyword>
<dbReference type="OrthoDB" id="10528285at2759"/>
<gene>
    <name evidence="3 5" type="ORF">BDZ99DRAFT_546516</name>
</gene>
<protein>
    <submittedName>
        <fullName evidence="3 5">Uncharacterized protein</fullName>
    </submittedName>
</protein>
<feature type="coiled-coil region" evidence="1">
    <location>
        <begin position="172"/>
        <end position="282"/>
    </location>
</feature>
<dbReference type="EMBL" id="MU003716">
    <property type="protein sequence ID" value="KAF2803884.1"/>
    <property type="molecule type" value="Genomic_DNA"/>
</dbReference>
<proteinExistence type="predicted"/>
<reference evidence="5" key="2">
    <citation type="submission" date="2020-04" db="EMBL/GenBank/DDBJ databases">
        <authorList>
            <consortium name="NCBI Genome Project"/>
        </authorList>
    </citation>
    <scope>NUCLEOTIDE SEQUENCE</scope>
    <source>
        <strain evidence="5">CBS 304.34</strain>
    </source>
</reference>
<evidence type="ECO:0000313" key="3">
    <source>
        <dbReference type="EMBL" id="KAF2803884.1"/>
    </source>
</evidence>
<evidence type="ECO:0000256" key="2">
    <source>
        <dbReference type="SAM" id="MobiDB-lite"/>
    </source>
</evidence>
<reference evidence="3 5" key="1">
    <citation type="journal article" date="2020" name="Stud. Mycol.">
        <title>101 Dothideomycetes genomes: a test case for predicting lifestyles and emergence of pathogens.</title>
        <authorList>
            <person name="Haridas S."/>
            <person name="Albert R."/>
            <person name="Binder M."/>
            <person name="Bloem J."/>
            <person name="Labutti K."/>
            <person name="Salamov A."/>
            <person name="Andreopoulos B."/>
            <person name="Baker S."/>
            <person name="Barry K."/>
            <person name="Bills G."/>
            <person name="Bluhm B."/>
            <person name="Cannon C."/>
            <person name="Castanera R."/>
            <person name="Culley D."/>
            <person name="Daum C."/>
            <person name="Ezra D."/>
            <person name="Gonzalez J."/>
            <person name="Henrissat B."/>
            <person name="Kuo A."/>
            <person name="Liang C."/>
            <person name="Lipzen A."/>
            <person name="Lutzoni F."/>
            <person name="Magnuson J."/>
            <person name="Mondo S."/>
            <person name="Nolan M."/>
            <person name="Ohm R."/>
            <person name="Pangilinan J."/>
            <person name="Park H.-J."/>
            <person name="Ramirez L."/>
            <person name="Alfaro M."/>
            <person name="Sun H."/>
            <person name="Tritt A."/>
            <person name="Yoshinaga Y."/>
            <person name="Zwiers L.-H."/>
            <person name="Turgeon B."/>
            <person name="Goodwin S."/>
            <person name="Spatafora J."/>
            <person name="Crous P."/>
            <person name="Grigoriev I."/>
        </authorList>
    </citation>
    <scope>NUCLEOTIDE SEQUENCE</scope>
    <source>
        <strain evidence="3 5">CBS 304.34</strain>
    </source>
</reference>
<accession>A0A6A6Y7C9</accession>
<name>A0A6A6Y7C9_9PEZI</name>
<dbReference type="Proteomes" id="UP000504636">
    <property type="component" value="Unplaced"/>
</dbReference>
<reference evidence="5" key="3">
    <citation type="submission" date="2025-04" db="UniProtKB">
        <authorList>
            <consortium name="RefSeq"/>
        </authorList>
    </citation>
    <scope>IDENTIFICATION</scope>
    <source>
        <strain evidence="5">CBS 304.34</strain>
    </source>
</reference>
<keyword evidence="1" id="KW-0175">Coiled coil</keyword>
<dbReference type="AlphaFoldDB" id="A0A6A6Y7C9"/>
<feature type="region of interest" description="Disordered" evidence="2">
    <location>
        <begin position="298"/>
        <end position="331"/>
    </location>
</feature>
<evidence type="ECO:0000313" key="4">
    <source>
        <dbReference type="Proteomes" id="UP000504636"/>
    </source>
</evidence>
<organism evidence="3">
    <name type="scientific">Mytilinidion resinicola</name>
    <dbReference type="NCBI Taxonomy" id="574789"/>
    <lineage>
        <taxon>Eukaryota</taxon>
        <taxon>Fungi</taxon>
        <taxon>Dikarya</taxon>
        <taxon>Ascomycota</taxon>
        <taxon>Pezizomycotina</taxon>
        <taxon>Dothideomycetes</taxon>
        <taxon>Pleosporomycetidae</taxon>
        <taxon>Mytilinidiales</taxon>
        <taxon>Mytilinidiaceae</taxon>
        <taxon>Mytilinidion</taxon>
    </lineage>
</organism>
<evidence type="ECO:0000313" key="5">
    <source>
        <dbReference type="RefSeq" id="XP_033570848.1"/>
    </source>
</evidence>
<feature type="compositionally biased region" description="Basic and acidic residues" evidence="2">
    <location>
        <begin position="298"/>
        <end position="315"/>
    </location>
</feature>
<dbReference type="RefSeq" id="XP_033570848.1">
    <property type="nucleotide sequence ID" value="XM_033726874.1"/>
</dbReference>
<sequence length="494" mass="56131">MAPPQHTRDCVWDGESWSHHAADCVLHDDSLSPHDRREIAHAGSAGKSKDAPGRTVQEMGGQASRAITGDHNGTTEEAKVRKNTPIVANDVAMGDVGNEDRLATMERRLQALEAREKQMFKRKSEFGDEGKHEDDEIKPDMEQRLRLLAEIDGLKGQLRARQEEGLKSEEELAAAKGTIANQEKEIEILRRSLKAQKEEGCKEMESFKTSKDVEILEMKKSKEAELKDLQTCMDEKLRQLELDMDEEICDLKSDLKEVEEDKDDLEEEIYDLKKKLKATNEKNNGLEVMLSSIKDAVNRDESARSAKRPRIDSGPRKGAMPVSPFATKSPLPATETSFEKLRESYPGIKFIAQVGNLMWSGPQLPECLHTPLLDFVQDIVQRRKFLTKGDSRRHEVFTNPRRVSSCVGQMTAHTTSVSIWPKSQPRKRACYRCSKRQSLCVIVNAESDSKDFIVLPLMKELRITSDYKNIDMWICQKSDDIRTPILADYNHWEP</sequence>
<evidence type="ECO:0000256" key="1">
    <source>
        <dbReference type="SAM" id="Coils"/>
    </source>
</evidence>